<name>A0A1D8N4Y5_YARLL</name>
<organism evidence="1 2">
    <name type="scientific">Yarrowia lipolytica</name>
    <name type="common">Candida lipolytica</name>
    <dbReference type="NCBI Taxonomy" id="4952"/>
    <lineage>
        <taxon>Eukaryota</taxon>
        <taxon>Fungi</taxon>
        <taxon>Dikarya</taxon>
        <taxon>Ascomycota</taxon>
        <taxon>Saccharomycotina</taxon>
        <taxon>Dipodascomycetes</taxon>
        <taxon>Dipodascales</taxon>
        <taxon>Dipodascales incertae sedis</taxon>
        <taxon>Yarrowia</taxon>
    </lineage>
</organism>
<reference evidence="1 2" key="1">
    <citation type="journal article" date="2016" name="PLoS ONE">
        <title>Sequence Assembly of Yarrowia lipolytica Strain W29/CLIB89 Shows Transposable Element Diversity.</title>
        <authorList>
            <person name="Magnan C."/>
            <person name="Yu J."/>
            <person name="Chang I."/>
            <person name="Jahn E."/>
            <person name="Kanomata Y."/>
            <person name="Wu J."/>
            <person name="Zeller M."/>
            <person name="Oakes M."/>
            <person name="Baldi P."/>
            <person name="Sandmeyer S."/>
        </authorList>
    </citation>
    <scope>NUCLEOTIDE SEQUENCE [LARGE SCALE GENOMIC DNA]</scope>
    <source>
        <strain evidence="2">CLIB89(W29)</strain>
    </source>
</reference>
<gene>
    <name evidence="1" type="ORF">YALI1_A15523g</name>
</gene>
<dbReference type="VEuPathDB" id="FungiDB:YALI1_A15523g"/>
<protein>
    <submittedName>
        <fullName evidence="1">Uncharacterized protein</fullName>
    </submittedName>
</protein>
<dbReference type="AlphaFoldDB" id="A0A1D8N4Y5"/>
<proteinExistence type="predicted"/>
<evidence type="ECO:0000313" key="1">
    <source>
        <dbReference type="EMBL" id="AOW00689.1"/>
    </source>
</evidence>
<dbReference type="RefSeq" id="XP_068137906.1">
    <property type="nucleotide sequence ID" value="XM_068281805.1"/>
</dbReference>
<accession>A0A1D8N4Y5</accession>
<dbReference type="EMBL" id="CP017553">
    <property type="protein sequence ID" value="AOW00689.1"/>
    <property type="molecule type" value="Genomic_DNA"/>
</dbReference>
<sequence>MRFDLELQSGSRSNMCHHFVTATNWIYLILFQLRIRPSWVTALITIDGQKGVSLKRYQCTRMMTVHTADPLDIDPAIQMKLVKTIAYQRRRGVGRRDGKISKSSTAVGFVT</sequence>
<evidence type="ECO:0000313" key="2">
    <source>
        <dbReference type="Proteomes" id="UP000182444"/>
    </source>
</evidence>
<dbReference type="Proteomes" id="UP000182444">
    <property type="component" value="Chromosome 1A"/>
</dbReference>
<dbReference type="GeneID" id="94582465"/>